<evidence type="ECO:0000313" key="3">
    <source>
        <dbReference type="EnsemblProtists" id="EKX45803"/>
    </source>
</evidence>
<evidence type="ECO:0000313" key="4">
    <source>
        <dbReference type="Proteomes" id="UP000011087"/>
    </source>
</evidence>
<evidence type="ECO:0000313" key="2">
    <source>
        <dbReference type="EMBL" id="EKX45803.1"/>
    </source>
</evidence>
<keyword evidence="4" id="KW-1185">Reference proteome</keyword>
<organism evidence="2">
    <name type="scientific">Guillardia theta (strain CCMP2712)</name>
    <name type="common">Cryptophyte</name>
    <dbReference type="NCBI Taxonomy" id="905079"/>
    <lineage>
        <taxon>Eukaryota</taxon>
        <taxon>Cryptophyceae</taxon>
        <taxon>Pyrenomonadales</taxon>
        <taxon>Geminigeraceae</taxon>
        <taxon>Guillardia</taxon>
    </lineage>
</organism>
<dbReference type="AlphaFoldDB" id="L1JB97"/>
<feature type="compositionally biased region" description="Basic and acidic residues" evidence="1">
    <location>
        <begin position="1"/>
        <end position="17"/>
    </location>
</feature>
<protein>
    <submittedName>
        <fullName evidence="2 3">Uncharacterized protein</fullName>
    </submittedName>
</protein>
<dbReference type="GeneID" id="17302604"/>
<dbReference type="EnsemblProtists" id="EKX45803">
    <property type="protein sequence ID" value="EKX45803"/>
    <property type="gene ID" value="GUITHDRAFT_152570"/>
</dbReference>
<feature type="region of interest" description="Disordered" evidence="1">
    <location>
        <begin position="1"/>
        <end position="74"/>
    </location>
</feature>
<dbReference type="EMBL" id="JH992997">
    <property type="protein sequence ID" value="EKX45803.1"/>
    <property type="molecule type" value="Genomic_DNA"/>
</dbReference>
<gene>
    <name evidence="2" type="ORF">GUITHDRAFT_152570</name>
</gene>
<reference evidence="2 4" key="1">
    <citation type="journal article" date="2012" name="Nature">
        <title>Algal genomes reveal evolutionary mosaicism and the fate of nucleomorphs.</title>
        <authorList>
            <consortium name="DOE Joint Genome Institute"/>
            <person name="Curtis B.A."/>
            <person name="Tanifuji G."/>
            <person name="Burki F."/>
            <person name="Gruber A."/>
            <person name="Irimia M."/>
            <person name="Maruyama S."/>
            <person name="Arias M.C."/>
            <person name="Ball S.G."/>
            <person name="Gile G.H."/>
            <person name="Hirakawa Y."/>
            <person name="Hopkins J.F."/>
            <person name="Kuo A."/>
            <person name="Rensing S.A."/>
            <person name="Schmutz J."/>
            <person name="Symeonidi A."/>
            <person name="Elias M."/>
            <person name="Eveleigh R.J."/>
            <person name="Herman E.K."/>
            <person name="Klute M.J."/>
            <person name="Nakayama T."/>
            <person name="Obornik M."/>
            <person name="Reyes-Prieto A."/>
            <person name="Armbrust E.V."/>
            <person name="Aves S.J."/>
            <person name="Beiko R.G."/>
            <person name="Coutinho P."/>
            <person name="Dacks J.B."/>
            <person name="Durnford D.G."/>
            <person name="Fast N.M."/>
            <person name="Green B.R."/>
            <person name="Grisdale C.J."/>
            <person name="Hempel F."/>
            <person name="Henrissat B."/>
            <person name="Hoppner M.P."/>
            <person name="Ishida K."/>
            <person name="Kim E."/>
            <person name="Koreny L."/>
            <person name="Kroth P.G."/>
            <person name="Liu Y."/>
            <person name="Malik S.B."/>
            <person name="Maier U.G."/>
            <person name="McRose D."/>
            <person name="Mock T."/>
            <person name="Neilson J.A."/>
            <person name="Onodera N.T."/>
            <person name="Poole A.M."/>
            <person name="Pritham E.J."/>
            <person name="Richards T.A."/>
            <person name="Rocap G."/>
            <person name="Roy S.W."/>
            <person name="Sarai C."/>
            <person name="Schaack S."/>
            <person name="Shirato S."/>
            <person name="Slamovits C.H."/>
            <person name="Spencer D.F."/>
            <person name="Suzuki S."/>
            <person name="Worden A.Z."/>
            <person name="Zauner S."/>
            <person name="Barry K."/>
            <person name="Bell C."/>
            <person name="Bharti A.K."/>
            <person name="Crow J.A."/>
            <person name="Grimwood J."/>
            <person name="Kramer R."/>
            <person name="Lindquist E."/>
            <person name="Lucas S."/>
            <person name="Salamov A."/>
            <person name="McFadden G.I."/>
            <person name="Lane C.E."/>
            <person name="Keeling P.J."/>
            <person name="Gray M.W."/>
            <person name="Grigoriev I.V."/>
            <person name="Archibald J.M."/>
        </authorList>
    </citation>
    <scope>NUCLEOTIDE SEQUENCE</scope>
    <source>
        <strain evidence="2 4">CCMP2712</strain>
    </source>
</reference>
<dbReference type="RefSeq" id="XP_005832783.1">
    <property type="nucleotide sequence ID" value="XM_005832726.1"/>
</dbReference>
<dbReference type="Proteomes" id="UP000011087">
    <property type="component" value="Unassembled WGS sequence"/>
</dbReference>
<feature type="compositionally biased region" description="Basic and acidic residues" evidence="1">
    <location>
        <begin position="48"/>
        <end position="57"/>
    </location>
</feature>
<accession>L1JB97</accession>
<feature type="non-terminal residue" evidence="2">
    <location>
        <position position="1"/>
    </location>
</feature>
<proteinExistence type="predicted"/>
<dbReference type="KEGG" id="gtt:GUITHDRAFT_152570"/>
<dbReference type="HOGENOM" id="CLU_1313040_0_0_1"/>
<evidence type="ECO:0000256" key="1">
    <source>
        <dbReference type="SAM" id="MobiDB-lite"/>
    </source>
</evidence>
<reference evidence="3" key="3">
    <citation type="submission" date="2015-06" db="UniProtKB">
        <authorList>
            <consortium name="EnsemblProtists"/>
        </authorList>
    </citation>
    <scope>IDENTIFICATION</scope>
</reference>
<reference evidence="4" key="2">
    <citation type="submission" date="2012-11" db="EMBL/GenBank/DDBJ databases">
        <authorList>
            <person name="Kuo A."/>
            <person name="Curtis B.A."/>
            <person name="Tanifuji G."/>
            <person name="Burki F."/>
            <person name="Gruber A."/>
            <person name="Irimia M."/>
            <person name="Maruyama S."/>
            <person name="Arias M.C."/>
            <person name="Ball S.G."/>
            <person name="Gile G.H."/>
            <person name="Hirakawa Y."/>
            <person name="Hopkins J.F."/>
            <person name="Rensing S.A."/>
            <person name="Schmutz J."/>
            <person name="Symeonidi A."/>
            <person name="Elias M."/>
            <person name="Eveleigh R.J."/>
            <person name="Herman E.K."/>
            <person name="Klute M.J."/>
            <person name="Nakayama T."/>
            <person name="Obornik M."/>
            <person name="Reyes-Prieto A."/>
            <person name="Armbrust E.V."/>
            <person name="Aves S.J."/>
            <person name="Beiko R.G."/>
            <person name="Coutinho P."/>
            <person name="Dacks J.B."/>
            <person name="Durnford D.G."/>
            <person name="Fast N.M."/>
            <person name="Green B.R."/>
            <person name="Grisdale C."/>
            <person name="Hempe F."/>
            <person name="Henrissat B."/>
            <person name="Hoppner M.P."/>
            <person name="Ishida K.-I."/>
            <person name="Kim E."/>
            <person name="Koreny L."/>
            <person name="Kroth P.G."/>
            <person name="Liu Y."/>
            <person name="Malik S.-B."/>
            <person name="Maier U.G."/>
            <person name="McRose D."/>
            <person name="Mock T."/>
            <person name="Neilson J.A."/>
            <person name="Onodera N.T."/>
            <person name="Poole A.M."/>
            <person name="Pritham E.J."/>
            <person name="Richards T.A."/>
            <person name="Rocap G."/>
            <person name="Roy S.W."/>
            <person name="Sarai C."/>
            <person name="Schaack S."/>
            <person name="Shirato S."/>
            <person name="Slamovits C.H."/>
            <person name="Spencer D.F."/>
            <person name="Suzuki S."/>
            <person name="Worden A.Z."/>
            <person name="Zauner S."/>
            <person name="Barry K."/>
            <person name="Bell C."/>
            <person name="Bharti A.K."/>
            <person name="Crow J.A."/>
            <person name="Grimwood J."/>
            <person name="Kramer R."/>
            <person name="Lindquist E."/>
            <person name="Lucas S."/>
            <person name="Salamov A."/>
            <person name="McFadden G.I."/>
            <person name="Lane C.E."/>
            <person name="Keeling P.J."/>
            <person name="Gray M.W."/>
            <person name="Grigoriev I.V."/>
            <person name="Archibald J.M."/>
        </authorList>
    </citation>
    <scope>NUCLEOTIDE SEQUENCE</scope>
    <source>
        <strain evidence="4">CCMP2712</strain>
    </source>
</reference>
<sequence>MEMERKGADHSVSKEADVQVPKSSVEPPGIQELKSRPRTVVSLKPGRRGRESMKHSDPSLYGHRNSEAEQSSDRIFSSFDRERSKMSRSWDASGVQVQDVIPRRRSAVHFKSEKHVREALVEMNRYLFAASSCVKPRRLWYMPTEEQMEQHGMTDLVHAIKIYHGGFASVARRFGMRIQGPATRSKISCGLTSLISESVEDNVLLLEEEA</sequence>
<dbReference type="PaxDb" id="55529-EKX45803"/>
<name>L1JB97_GUITC</name>